<keyword evidence="2" id="KW-1133">Transmembrane helix</keyword>
<dbReference type="EMBL" id="JALPTH010000027">
    <property type="protein sequence ID" value="MCK8680483.1"/>
    <property type="molecule type" value="Genomic_DNA"/>
</dbReference>
<dbReference type="Pfam" id="PF10935">
    <property type="entry name" value="DUF2637"/>
    <property type="match status" value="1"/>
</dbReference>
<dbReference type="RefSeq" id="WP_248636298.1">
    <property type="nucleotide sequence ID" value="NZ_JALPTH010000027.1"/>
</dbReference>
<feature type="transmembrane region" description="Helical" evidence="2">
    <location>
        <begin position="252"/>
        <end position="273"/>
    </location>
</feature>
<keyword evidence="2" id="KW-0472">Membrane</keyword>
<feature type="region of interest" description="Disordered" evidence="1">
    <location>
        <begin position="1"/>
        <end position="73"/>
    </location>
</feature>
<feature type="compositionally biased region" description="Low complexity" evidence="1">
    <location>
        <begin position="15"/>
        <end position="26"/>
    </location>
</feature>
<proteinExistence type="predicted"/>
<accession>A0ABT0IGM4</accession>
<evidence type="ECO:0000313" key="4">
    <source>
        <dbReference type="Proteomes" id="UP001522868"/>
    </source>
</evidence>
<gene>
    <name evidence="3" type="ORF">M1O15_24405</name>
</gene>
<feature type="compositionally biased region" description="Basic and acidic residues" evidence="1">
    <location>
        <begin position="1"/>
        <end position="14"/>
    </location>
</feature>
<protein>
    <submittedName>
        <fullName evidence="3">DUF2637 domain-containing protein</fullName>
    </submittedName>
</protein>
<reference evidence="3 4" key="1">
    <citation type="submission" date="2022-04" db="EMBL/GenBank/DDBJ databases">
        <title>Streptomyces sp. nov. LCR6-01 isolated from Lichen of Dirinaria sp.</title>
        <authorList>
            <person name="Kanchanasin P."/>
            <person name="Tanasupawat S."/>
            <person name="Phongsopitanun W."/>
        </authorList>
    </citation>
    <scope>NUCLEOTIDE SEQUENCE [LARGE SCALE GENOMIC DNA]</scope>
    <source>
        <strain evidence="3 4">LCR6-01</strain>
    </source>
</reference>
<evidence type="ECO:0000313" key="3">
    <source>
        <dbReference type="EMBL" id="MCK8680483.1"/>
    </source>
</evidence>
<organism evidence="3 4">
    <name type="scientific">Streptomyces lichenis</name>
    <dbReference type="NCBI Taxonomy" id="2306967"/>
    <lineage>
        <taxon>Bacteria</taxon>
        <taxon>Bacillati</taxon>
        <taxon>Actinomycetota</taxon>
        <taxon>Actinomycetes</taxon>
        <taxon>Kitasatosporales</taxon>
        <taxon>Streptomycetaceae</taxon>
        <taxon>Streptomyces</taxon>
    </lineage>
</organism>
<dbReference type="InterPro" id="IPR021235">
    <property type="entry name" value="DUF2637"/>
</dbReference>
<sequence>MYDTPPPERARRLDGYGYAYGYGQEPEPGPGFTGRDRGRVVEGRLVQDGYGNPGSGIPGPRSGLDPGALDAEWDPSDELASLLDDALARSTADFDQPPAPMPMPTPMSMPMPDEWDAPVAPERRVEDTTAELPPLRRARADHRRRRVRERTWTWVRTVSFCIAAVVAALVAMVSVFSGVVAYDPLRGVAADRTGMGVAGWWPVLVYGPWAVASLSILRAALHRRRALHSWLVVLLFSTTGMLLGVAHEAHTIIDAAVAALPAAASLACFQQLVRLVTLTRPPKQANPRHRVLTPRRPSAAPPPARGRPETSARR</sequence>
<keyword evidence="2" id="KW-0812">Transmembrane</keyword>
<feature type="transmembrane region" description="Helical" evidence="2">
    <location>
        <begin position="227"/>
        <end position="246"/>
    </location>
</feature>
<comment type="caution">
    <text evidence="3">The sequence shown here is derived from an EMBL/GenBank/DDBJ whole genome shotgun (WGS) entry which is preliminary data.</text>
</comment>
<keyword evidence="4" id="KW-1185">Reference proteome</keyword>
<evidence type="ECO:0000256" key="2">
    <source>
        <dbReference type="SAM" id="Phobius"/>
    </source>
</evidence>
<feature type="transmembrane region" description="Helical" evidence="2">
    <location>
        <begin position="200"/>
        <end position="220"/>
    </location>
</feature>
<feature type="transmembrane region" description="Helical" evidence="2">
    <location>
        <begin position="153"/>
        <end position="180"/>
    </location>
</feature>
<name>A0ABT0IGM4_9ACTN</name>
<dbReference type="Proteomes" id="UP001522868">
    <property type="component" value="Unassembled WGS sequence"/>
</dbReference>
<evidence type="ECO:0000256" key="1">
    <source>
        <dbReference type="SAM" id="MobiDB-lite"/>
    </source>
</evidence>
<feature type="region of interest" description="Disordered" evidence="1">
    <location>
        <begin position="284"/>
        <end position="314"/>
    </location>
</feature>